<keyword evidence="4" id="KW-0808">Transferase</keyword>
<evidence type="ECO:0000256" key="4">
    <source>
        <dbReference type="ARBA" id="ARBA00022679"/>
    </source>
</evidence>
<evidence type="ECO:0000256" key="8">
    <source>
        <dbReference type="ARBA" id="ARBA00022840"/>
    </source>
</evidence>
<dbReference type="Pfam" id="PF00224">
    <property type="entry name" value="PK"/>
    <property type="match status" value="2"/>
</dbReference>
<accession>A0A1H7QXA6</accession>
<dbReference type="RefSeq" id="WP_090829401.1">
    <property type="nucleotide sequence ID" value="NZ_FOBH01000014.1"/>
</dbReference>
<dbReference type="GO" id="GO:0030955">
    <property type="term" value="F:potassium ion binding"/>
    <property type="evidence" value="ECO:0007669"/>
    <property type="project" value="InterPro"/>
</dbReference>
<dbReference type="SUPFAM" id="SSF50800">
    <property type="entry name" value="PK beta-barrel domain-like"/>
    <property type="match status" value="1"/>
</dbReference>
<keyword evidence="8" id="KW-0067">ATP-binding</keyword>
<evidence type="ECO:0000256" key="3">
    <source>
        <dbReference type="ARBA" id="ARBA00012142"/>
    </source>
</evidence>
<dbReference type="InterPro" id="IPR011037">
    <property type="entry name" value="Pyrv_Knase-like_insert_dom_sf"/>
</dbReference>
<protein>
    <recommendedName>
        <fullName evidence="3">pyruvate kinase</fullName>
        <ecNumber evidence="3">2.7.1.40</ecNumber>
    </recommendedName>
</protein>
<dbReference type="EC" id="2.7.1.40" evidence="3"/>
<evidence type="ECO:0000256" key="9">
    <source>
        <dbReference type="ARBA" id="ARBA00022842"/>
    </source>
</evidence>
<comment type="pathway">
    <text evidence="1">Carbohydrate degradation; glycolysis; pyruvate from D-glyceraldehyde 3-phosphate: step 5/5.</text>
</comment>
<dbReference type="GO" id="GO:0000287">
    <property type="term" value="F:magnesium ion binding"/>
    <property type="evidence" value="ECO:0007669"/>
    <property type="project" value="InterPro"/>
</dbReference>
<evidence type="ECO:0000313" key="13">
    <source>
        <dbReference type="EMBL" id="SEL52562.1"/>
    </source>
</evidence>
<keyword evidence="7 13" id="KW-0418">Kinase</keyword>
<dbReference type="InterPro" id="IPR015806">
    <property type="entry name" value="Pyrv_Knase_insert_dom_sf"/>
</dbReference>
<dbReference type="InterPro" id="IPR040442">
    <property type="entry name" value="Pyrv_kinase-like_dom_sf"/>
</dbReference>
<feature type="domain" description="Pyruvate kinase barrel" evidence="12">
    <location>
        <begin position="145"/>
        <end position="225"/>
    </location>
</feature>
<dbReference type="Proteomes" id="UP000198620">
    <property type="component" value="Unassembled WGS sequence"/>
</dbReference>
<name>A0A1H7QXA6_9PROT</name>
<evidence type="ECO:0000259" key="12">
    <source>
        <dbReference type="Pfam" id="PF00224"/>
    </source>
</evidence>
<evidence type="ECO:0000256" key="6">
    <source>
        <dbReference type="ARBA" id="ARBA00022741"/>
    </source>
</evidence>
<keyword evidence="6" id="KW-0547">Nucleotide-binding</keyword>
<dbReference type="InterPro" id="IPR015813">
    <property type="entry name" value="Pyrv/PenolPyrv_kinase-like_dom"/>
</dbReference>
<dbReference type="UniPathway" id="UPA00109">
    <property type="reaction ID" value="UER00188"/>
</dbReference>
<dbReference type="Gene3D" id="3.20.20.60">
    <property type="entry name" value="Phosphoenolpyruvate-binding domains"/>
    <property type="match status" value="2"/>
</dbReference>
<feature type="domain" description="Pyruvate kinase barrel" evidence="12">
    <location>
        <begin position="375"/>
        <end position="590"/>
    </location>
</feature>
<evidence type="ECO:0000313" key="14">
    <source>
        <dbReference type="Proteomes" id="UP000198620"/>
    </source>
</evidence>
<dbReference type="InterPro" id="IPR015793">
    <property type="entry name" value="Pyrv_Knase_brl"/>
</dbReference>
<evidence type="ECO:0000256" key="5">
    <source>
        <dbReference type="ARBA" id="ARBA00022723"/>
    </source>
</evidence>
<keyword evidence="11 13" id="KW-0670">Pyruvate</keyword>
<dbReference type="GO" id="GO:0005524">
    <property type="term" value="F:ATP binding"/>
    <property type="evidence" value="ECO:0007669"/>
    <property type="project" value="UniProtKB-KW"/>
</dbReference>
<dbReference type="NCBIfam" id="NF011314">
    <property type="entry name" value="PRK14725.1"/>
    <property type="match status" value="1"/>
</dbReference>
<keyword evidence="5" id="KW-0479">Metal-binding</keyword>
<dbReference type="Gene3D" id="2.40.33.10">
    <property type="entry name" value="PK beta-barrel domain-like"/>
    <property type="match status" value="2"/>
</dbReference>
<evidence type="ECO:0000256" key="11">
    <source>
        <dbReference type="ARBA" id="ARBA00023317"/>
    </source>
</evidence>
<evidence type="ECO:0000256" key="10">
    <source>
        <dbReference type="ARBA" id="ARBA00023152"/>
    </source>
</evidence>
<evidence type="ECO:0000256" key="2">
    <source>
        <dbReference type="ARBA" id="ARBA00008663"/>
    </source>
</evidence>
<dbReference type="OrthoDB" id="9812123at2"/>
<dbReference type="STRING" id="1233.SAMN05216387_1145"/>
<dbReference type="AlphaFoldDB" id="A0A1H7QXA6"/>
<evidence type="ECO:0000256" key="1">
    <source>
        <dbReference type="ARBA" id="ARBA00004997"/>
    </source>
</evidence>
<dbReference type="InterPro" id="IPR001697">
    <property type="entry name" value="Pyr_Knase"/>
</dbReference>
<keyword evidence="9" id="KW-0460">Magnesium</keyword>
<evidence type="ECO:0000256" key="7">
    <source>
        <dbReference type="ARBA" id="ARBA00022777"/>
    </source>
</evidence>
<organism evidence="13 14">
    <name type="scientific">Nitrosovibrio tenuis</name>
    <dbReference type="NCBI Taxonomy" id="1233"/>
    <lineage>
        <taxon>Bacteria</taxon>
        <taxon>Pseudomonadati</taxon>
        <taxon>Pseudomonadota</taxon>
        <taxon>Betaproteobacteria</taxon>
        <taxon>Nitrosomonadales</taxon>
        <taxon>Nitrosomonadaceae</taxon>
        <taxon>Nitrosovibrio</taxon>
    </lineage>
</organism>
<dbReference type="PANTHER" id="PTHR11817">
    <property type="entry name" value="PYRUVATE KINASE"/>
    <property type="match status" value="1"/>
</dbReference>
<keyword evidence="10" id="KW-0324">Glycolysis</keyword>
<keyword evidence="14" id="KW-1185">Reference proteome</keyword>
<dbReference type="EMBL" id="FOBH01000014">
    <property type="protein sequence ID" value="SEL52562.1"/>
    <property type="molecule type" value="Genomic_DNA"/>
</dbReference>
<reference evidence="13 14" key="1">
    <citation type="submission" date="2016-10" db="EMBL/GenBank/DDBJ databases">
        <authorList>
            <person name="de Groot N.N."/>
        </authorList>
    </citation>
    <scope>NUCLEOTIDE SEQUENCE [LARGE SCALE GENOMIC DNA]</scope>
    <source>
        <strain evidence="13 14">Nv1</strain>
    </source>
</reference>
<gene>
    <name evidence="13" type="ORF">SAMN05216387_1145</name>
</gene>
<proteinExistence type="inferred from homology"/>
<comment type="similarity">
    <text evidence="2">Belongs to the pyruvate kinase family.</text>
</comment>
<dbReference type="SUPFAM" id="SSF51621">
    <property type="entry name" value="Phosphoenolpyruvate/pyruvate domain"/>
    <property type="match status" value="1"/>
</dbReference>
<dbReference type="GO" id="GO:0016301">
    <property type="term" value="F:kinase activity"/>
    <property type="evidence" value="ECO:0007669"/>
    <property type="project" value="UniProtKB-KW"/>
</dbReference>
<dbReference type="GO" id="GO:0004743">
    <property type="term" value="F:pyruvate kinase activity"/>
    <property type="evidence" value="ECO:0007669"/>
    <property type="project" value="UniProtKB-EC"/>
</dbReference>
<sequence>MNPSHKIIEALPIRYGKKDAYAELLLELVTLQQELLTLEIDSAEIIEKVDARHRASAANLIHYLGLRRHDVRPLQEKLAAAGLSSMGRAESHVLSNLRAIIVLLQRALGRQPPQMAPSVIDSSIPGSALLETNTNNLLGKSVSPRHVRIMVTLPGSAADDYALVKEMLLQGMDCARINCAHDDEAVWRRLIKQIKRARRETGRRCRILMDLAGPKLRTGQIAPGPAVLKWQPQRDVYGKVTAPARIWIYPEDDPTPCPEPTHAQLPVKGNWLKQVTGQDRIEFSDARGALRSLRLVEQAGTGYWAESTQTSYIKPGLKLYLLRNARGTGYAGEVGALPATTATIRLHRGDTLILTRKAVSGHPARFDKEGHLLQPASIACSLPEIFAAVRPGERILFDDGRIGGLIRDIHADKILVEITQARDGGEKLLADKGINLPDSQLDLEGLTASDIKNLEFIVRHADMVGLSFVRKPADIELLQYHLEGLEAARLGIVIKVETRVAFEGLPELILALLRSPVVGVMIARGDLAVECGYERLAELQEEILWLTEAAHLPVIWATQVLEGLTKTGRPSRAEVSDAAMSERAECVMLNKGPHIIQAIQMLDSILQRMQGHQQKKRALLRRLHW</sequence>